<protein>
    <submittedName>
        <fullName evidence="2">Uncharacterized protein</fullName>
    </submittedName>
</protein>
<gene>
    <name evidence="2" type="ORF">HYDPIDRAFT_102707</name>
</gene>
<evidence type="ECO:0000313" key="2">
    <source>
        <dbReference type="EMBL" id="KIJ58408.1"/>
    </source>
</evidence>
<organism evidence="2 3">
    <name type="scientific">Hydnomerulius pinastri MD-312</name>
    <dbReference type="NCBI Taxonomy" id="994086"/>
    <lineage>
        <taxon>Eukaryota</taxon>
        <taxon>Fungi</taxon>
        <taxon>Dikarya</taxon>
        <taxon>Basidiomycota</taxon>
        <taxon>Agaricomycotina</taxon>
        <taxon>Agaricomycetes</taxon>
        <taxon>Agaricomycetidae</taxon>
        <taxon>Boletales</taxon>
        <taxon>Boletales incertae sedis</taxon>
        <taxon>Leucogyrophana</taxon>
    </lineage>
</organism>
<sequence>MQALIRQKKAPCGAIAPLPIACDGLFKLDVDDDVWQDLGLGDELSEVLPGWLADEKVRLGIWSLLEMERCEEEESRLKAERSIMQEWFFEEWSRIQRVTEDLAFELHRQSSNLVNICVEWQAQVHNIQCAWPVPDGWGPSTQQLSDAAVLKEASVYMADYREGGMEEEEEDREGSGSEFGADDELLDAVEEFALADEY</sequence>
<proteinExistence type="predicted"/>
<evidence type="ECO:0000256" key="1">
    <source>
        <dbReference type="SAM" id="MobiDB-lite"/>
    </source>
</evidence>
<dbReference type="AlphaFoldDB" id="A0A0C9VYD8"/>
<dbReference type="HOGENOM" id="CLU_055157_0_0_1"/>
<dbReference type="Proteomes" id="UP000053820">
    <property type="component" value="Unassembled WGS sequence"/>
</dbReference>
<keyword evidence="3" id="KW-1185">Reference proteome</keyword>
<evidence type="ECO:0000313" key="3">
    <source>
        <dbReference type="Proteomes" id="UP000053820"/>
    </source>
</evidence>
<feature type="region of interest" description="Disordered" evidence="1">
    <location>
        <begin position="162"/>
        <end position="184"/>
    </location>
</feature>
<dbReference type="EMBL" id="KN839943">
    <property type="protein sequence ID" value="KIJ58408.1"/>
    <property type="molecule type" value="Genomic_DNA"/>
</dbReference>
<dbReference type="OrthoDB" id="2976829at2759"/>
<reference evidence="2 3" key="1">
    <citation type="submission" date="2014-04" db="EMBL/GenBank/DDBJ databases">
        <title>Evolutionary Origins and Diversification of the Mycorrhizal Mutualists.</title>
        <authorList>
            <consortium name="DOE Joint Genome Institute"/>
            <consortium name="Mycorrhizal Genomics Consortium"/>
            <person name="Kohler A."/>
            <person name="Kuo A."/>
            <person name="Nagy L.G."/>
            <person name="Floudas D."/>
            <person name="Copeland A."/>
            <person name="Barry K.W."/>
            <person name="Cichocki N."/>
            <person name="Veneault-Fourrey C."/>
            <person name="LaButti K."/>
            <person name="Lindquist E.A."/>
            <person name="Lipzen A."/>
            <person name="Lundell T."/>
            <person name="Morin E."/>
            <person name="Murat C."/>
            <person name="Riley R."/>
            <person name="Ohm R."/>
            <person name="Sun H."/>
            <person name="Tunlid A."/>
            <person name="Henrissat B."/>
            <person name="Grigoriev I.V."/>
            <person name="Hibbett D.S."/>
            <person name="Martin F."/>
        </authorList>
    </citation>
    <scope>NUCLEOTIDE SEQUENCE [LARGE SCALE GENOMIC DNA]</scope>
    <source>
        <strain evidence="2 3">MD-312</strain>
    </source>
</reference>
<name>A0A0C9VYD8_9AGAM</name>
<accession>A0A0C9VYD8</accession>